<accession>A0A077P9P7</accession>
<reference evidence="1" key="1">
    <citation type="submission" date="2013-07" db="EMBL/GenBank/DDBJ databases">
        <title>Sub-species coevolution in mutualistic symbiosis.</title>
        <authorList>
            <person name="Murfin K."/>
            <person name="Klassen J."/>
            <person name="Lee M."/>
            <person name="Forst S."/>
            <person name="Stock P."/>
            <person name="Goodrich-Blair H."/>
        </authorList>
    </citation>
    <scope>NUCLEOTIDE SEQUENCE [LARGE SCALE GENOMIC DNA]</scope>
    <source>
        <strain evidence="1">Oregonense</strain>
    </source>
</reference>
<evidence type="ECO:0000313" key="2">
    <source>
        <dbReference type="Proteomes" id="UP000028483"/>
    </source>
</evidence>
<dbReference type="EMBL" id="CBSX010000199">
    <property type="protein sequence ID" value="CDH07569.1"/>
    <property type="molecule type" value="Genomic_DNA"/>
</dbReference>
<evidence type="ECO:0000313" key="1">
    <source>
        <dbReference type="EMBL" id="CDH07569.1"/>
    </source>
</evidence>
<dbReference type="HOGENOM" id="CLU_2037160_0_0_6"/>
<name>A0A077P9P7_XENBV</name>
<proteinExistence type="predicted"/>
<dbReference type="AlphaFoldDB" id="A0A077P9P7"/>
<gene>
    <name evidence="1" type="ORF">XBO1_350002</name>
</gene>
<comment type="caution">
    <text evidence="1">The sequence shown here is derived from an EMBL/GenBank/DDBJ whole genome shotgun (WGS) entry which is preliminary data.</text>
</comment>
<sequence>MILLNAVIQVFILPDFNPLLRLTFRIEEGERGGIGPTFIDSHDGGSAVLAYRFTEKTPGSHYIAASGQQEVNRLTVGIDRPVKVFGKSHRRNSKALLNYTCLRISTILFSLAKTLIVPQAL</sequence>
<dbReference type="Proteomes" id="UP000028483">
    <property type="component" value="Unassembled WGS sequence"/>
</dbReference>
<organism evidence="1 2">
    <name type="scientific">Xenorhabdus bovienii str. oregonense</name>
    <dbReference type="NCBI Taxonomy" id="1398202"/>
    <lineage>
        <taxon>Bacteria</taxon>
        <taxon>Pseudomonadati</taxon>
        <taxon>Pseudomonadota</taxon>
        <taxon>Gammaproteobacteria</taxon>
        <taxon>Enterobacterales</taxon>
        <taxon>Morganellaceae</taxon>
        <taxon>Xenorhabdus</taxon>
    </lineage>
</organism>
<protein>
    <submittedName>
        <fullName evidence="1">Uncharacterized protein</fullName>
    </submittedName>
</protein>